<feature type="region of interest" description="Disordered" evidence="1">
    <location>
        <begin position="137"/>
        <end position="157"/>
    </location>
</feature>
<feature type="compositionally biased region" description="Basic and acidic residues" evidence="1">
    <location>
        <begin position="12"/>
        <end position="28"/>
    </location>
</feature>
<comment type="caution">
    <text evidence="2">The sequence shown here is derived from an EMBL/GenBank/DDBJ whole genome shotgun (WGS) entry which is preliminary data.</text>
</comment>
<dbReference type="AlphaFoldDB" id="A0AAV7SR00"/>
<reference evidence="2" key="1">
    <citation type="journal article" date="2022" name="bioRxiv">
        <title>Sequencing and chromosome-scale assembly of the giantPleurodeles waltlgenome.</title>
        <authorList>
            <person name="Brown T."/>
            <person name="Elewa A."/>
            <person name="Iarovenko S."/>
            <person name="Subramanian E."/>
            <person name="Araus A.J."/>
            <person name="Petzold A."/>
            <person name="Susuki M."/>
            <person name="Suzuki K.-i.T."/>
            <person name="Hayashi T."/>
            <person name="Toyoda A."/>
            <person name="Oliveira C."/>
            <person name="Osipova E."/>
            <person name="Leigh N.D."/>
            <person name="Simon A."/>
            <person name="Yun M.H."/>
        </authorList>
    </citation>
    <scope>NUCLEOTIDE SEQUENCE</scope>
    <source>
        <strain evidence="2">20211129_DDA</strain>
        <tissue evidence="2">Liver</tissue>
    </source>
</reference>
<keyword evidence="3" id="KW-1185">Reference proteome</keyword>
<feature type="compositionally biased region" description="Polar residues" evidence="1">
    <location>
        <begin position="31"/>
        <end position="49"/>
    </location>
</feature>
<accession>A0AAV7SR00</accession>
<gene>
    <name evidence="2" type="ORF">NDU88_006890</name>
</gene>
<dbReference type="EMBL" id="JANPWB010000008">
    <property type="protein sequence ID" value="KAJ1166490.1"/>
    <property type="molecule type" value="Genomic_DNA"/>
</dbReference>
<organism evidence="2 3">
    <name type="scientific">Pleurodeles waltl</name>
    <name type="common">Iberian ribbed newt</name>
    <dbReference type="NCBI Taxonomy" id="8319"/>
    <lineage>
        <taxon>Eukaryota</taxon>
        <taxon>Metazoa</taxon>
        <taxon>Chordata</taxon>
        <taxon>Craniata</taxon>
        <taxon>Vertebrata</taxon>
        <taxon>Euteleostomi</taxon>
        <taxon>Amphibia</taxon>
        <taxon>Batrachia</taxon>
        <taxon>Caudata</taxon>
        <taxon>Salamandroidea</taxon>
        <taxon>Salamandridae</taxon>
        <taxon>Pleurodelinae</taxon>
        <taxon>Pleurodeles</taxon>
    </lineage>
</organism>
<feature type="region of interest" description="Disordered" evidence="1">
    <location>
        <begin position="282"/>
        <end position="310"/>
    </location>
</feature>
<feature type="region of interest" description="Disordered" evidence="1">
    <location>
        <begin position="1"/>
        <end position="49"/>
    </location>
</feature>
<protein>
    <submittedName>
        <fullName evidence="2">Uncharacterized protein</fullName>
    </submittedName>
</protein>
<evidence type="ECO:0000313" key="3">
    <source>
        <dbReference type="Proteomes" id="UP001066276"/>
    </source>
</evidence>
<sequence length="330" mass="36158">MSDDCCPVPASLRDEEGRQMQSSRRGDLEQEASQVLSSSDIEQGTSDWPQKRVATSITVSALTPVTGNFSEGDLRITPGRTTAVATISTADEGLEARINIPPEILAMPRAQVILEMHHREEDQFEIEVLSRTAPSFSEASANLSPPRDISTPVASHSGQLPEMSGYLQCLETGQQELLDNSRQNIQVLQSIHQLLQAYAVDSRSRLEGVNIELRMMRQGLNALVTTNRDIVRSTNGLALVNRSIVQEIVQCQQDTQCTNQRLVELIQQQQQVNEATAMRLAAGSTTPAASNPTSQALVSANNRSNRKTSKLQKLGSVAIVHKNASKRKHQ</sequence>
<proteinExistence type="predicted"/>
<feature type="compositionally biased region" description="Polar residues" evidence="1">
    <location>
        <begin position="283"/>
        <end position="303"/>
    </location>
</feature>
<name>A0AAV7SR00_PLEWA</name>
<evidence type="ECO:0000313" key="2">
    <source>
        <dbReference type="EMBL" id="KAJ1166490.1"/>
    </source>
</evidence>
<dbReference type="Proteomes" id="UP001066276">
    <property type="component" value="Chromosome 4_2"/>
</dbReference>
<evidence type="ECO:0000256" key="1">
    <source>
        <dbReference type="SAM" id="MobiDB-lite"/>
    </source>
</evidence>